<evidence type="ECO:0000313" key="5">
    <source>
        <dbReference type="Proteomes" id="UP001497644"/>
    </source>
</evidence>
<feature type="region of interest" description="Disordered" evidence="2">
    <location>
        <begin position="554"/>
        <end position="573"/>
    </location>
</feature>
<organism evidence="4 5">
    <name type="scientific">Lasius platythorax</name>
    <dbReference type="NCBI Taxonomy" id="488582"/>
    <lineage>
        <taxon>Eukaryota</taxon>
        <taxon>Metazoa</taxon>
        <taxon>Ecdysozoa</taxon>
        <taxon>Arthropoda</taxon>
        <taxon>Hexapoda</taxon>
        <taxon>Insecta</taxon>
        <taxon>Pterygota</taxon>
        <taxon>Neoptera</taxon>
        <taxon>Endopterygota</taxon>
        <taxon>Hymenoptera</taxon>
        <taxon>Apocrita</taxon>
        <taxon>Aculeata</taxon>
        <taxon>Formicoidea</taxon>
        <taxon>Formicidae</taxon>
        <taxon>Formicinae</taxon>
        <taxon>Lasius</taxon>
        <taxon>Lasius</taxon>
    </lineage>
</organism>
<sequence>MSFSNKILDDQLYKWFLKQETLGVTFTKELFRQEAYKITETVGGPSNIAQFVKLFLKRHNIVLGSQYMSGYVENKRLDKQLNEWCLEQKTSGDTTIIDELLYQRACEIAKQVKEEPLDMYAFLQEFKKRHAIALQSVHWYGNVKYIKLDKELNKWCQKQKTSGDTIIKELFDQKAYKIAKDVKEEPADMYAFLQKFKKRHDIVLESQNTEILQNPVQRDDKANQSDAEKFNQEFSQRLEKEIINGDNIYIMIETDVIWKTFVEVLLAHADKTKITIQQIHDLKKKISTVLFCTNITGSHKLPPYPDKLVQEYENHGVLQHWNNKLLVAYQLQEAKSFASWYSNMFKKLVKQYQETKNITGKVLLLIDHYTNRILSEDITQDDGFEVLFLPTDTVSFFEPLCPKFIEKINQVCLTYIEHIQNFSSEGKEFNMSWNSCKKMICKSWEDIAAENIEELWRTFLKQGQTRDRTSILTSVSLQELVNSIGKDIVLEEILVMHTSSAKVEKKKHQEQEKNTGGAENTGEGRKRRHSKISVVNSEEKINISEVDFKQMKASNEISNEILSSDGEIEEEEL</sequence>
<dbReference type="GO" id="GO:0003677">
    <property type="term" value="F:DNA binding"/>
    <property type="evidence" value="ECO:0007669"/>
    <property type="project" value="UniProtKB-KW"/>
</dbReference>
<dbReference type="InterPro" id="IPR006600">
    <property type="entry name" value="HTH_CenpB_DNA-bd_dom"/>
</dbReference>
<feature type="domain" description="HTH CENPB-type" evidence="3">
    <location>
        <begin position="1"/>
        <end position="65"/>
    </location>
</feature>
<dbReference type="Proteomes" id="UP001497644">
    <property type="component" value="Chromosome 2"/>
</dbReference>
<evidence type="ECO:0000259" key="3">
    <source>
        <dbReference type="PROSITE" id="PS51253"/>
    </source>
</evidence>
<dbReference type="PANTHER" id="PTHR19303">
    <property type="entry name" value="TRANSPOSON"/>
    <property type="match status" value="1"/>
</dbReference>
<feature type="domain" description="HTH CENPB-type" evidence="3">
    <location>
        <begin position="136"/>
        <end position="206"/>
    </location>
</feature>
<feature type="region of interest" description="Disordered" evidence="2">
    <location>
        <begin position="503"/>
        <end position="536"/>
    </location>
</feature>
<dbReference type="Gene3D" id="1.10.10.60">
    <property type="entry name" value="Homeodomain-like"/>
    <property type="match status" value="1"/>
</dbReference>
<evidence type="ECO:0000313" key="4">
    <source>
        <dbReference type="EMBL" id="CAL1680280.1"/>
    </source>
</evidence>
<dbReference type="InterPro" id="IPR050863">
    <property type="entry name" value="CenT-Element_Derived"/>
</dbReference>
<dbReference type="EMBL" id="OZ034825">
    <property type="protein sequence ID" value="CAL1680280.1"/>
    <property type="molecule type" value="Genomic_DNA"/>
</dbReference>
<dbReference type="PANTHER" id="PTHR19303:SF73">
    <property type="entry name" value="PROTEIN PDC2"/>
    <property type="match status" value="1"/>
</dbReference>
<dbReference type="GO" id="GO:0005634">
    <property type="term" value="C:nucleus"/>
    <property type="evidence" value="ECO:0007669"/>
    <property type="project" value="TreeGrafter"/>
</dbReference>
<keyword evidence="5" id="KW-1185">Reference proteome</keyword>
<feature type="domain" description="HTH CENPB-type" evidence="3">
    <location>
        <begin position="65"/>
        <end position="136"/>
    </location>
</feature>
<gene>
    <name evidence="4" type="ORF">LPLAT_LOCUS6335</name>
</gene>
<dbReference type="PROSITE" id="PS51253">
    <property type="entry name" value="HTH_CENPB"/>
    <property type="match status" value="3"/>
</dbReference>
<dbReference type="Pfam" id="PF03184">
    <property type="entry name" value="DDE_1"/>
    <property type="match status" value="1"/>
</dbReference>
<reference evidence="4" key="1">
    <citation type="submission" date="2024-04" db="EMBL/GenBank/DDBJ databases">
        <authorList>
            <consortium name="Molecular Ecology Group"/>
        </authorList>
    </citation>
    <scope>NUCLEOTIDE SEQUENCE</scope>
</reference>
<proteinExistence type="predicted"/>
<accession>A0AAV2NKK0</accession>
<keyword evidence="1" id="KW-0238">DNA-binding</keyword>
<name>A0AAV2NKK0_9HYME</name>
<dbReference type="InterPro" id="IPR004875">
    <property type="entry name" value="DDE_SF_endonuclease_dom"/>
</dbReference>
<protein>
    <recommendedName>
        <fullName evidence="3">HTH CENPB-type domain-containing protein</fullName>
    </recommendedName>
</protein>
<dbReference type="AlphaFoldDB" id="A0AAV2NKK0"/>
<evidence type="ECO:0000256" key="1">
    <source>
        <dbReference type="ARBA" id="ARBA00023125"/>
    </source>
</evidence>
<evidence type="ECO:0000256" key="2">
    <source>
        <dbReference type="SAM" id="MobiDB-lite"/>
    </source>
</evidence>